<dbReference type="GeneID" id="4704656"/>
<keyword evidence="9" id="KW-0472">Membrane</keyword>
<evidence type="ECO:0000259" key="11">
    <source>
        <dbReference type="PROSITE" id="PS50255"/>
    </source>
</evidence>
<dbReference type="SUPFAM" id="SSF55856">
    <property type="entry name" value="Cytochrome b5-like heme/steroid binding domain"/>
    <property type="match status" value="1"/>
</dbReference>
<dbReference type="STRING" id="344612.A1CGN3"/>
<dbReference type="PANTHER" id="PTHR11351">
    <property type="entry name" value="ACYL-COA DESATURASE"/>
    <property type="match status" value="1"/>
</dbReference>
<reference evidence="12 13" key="1">
    <citation type="journal article" date="2008" name="PLoS Genet.">
        <title>Genomic islands in the pathogenic filamentous fungus Aspergillus fumigatus.</title>
        <authorList>
            <person name="Fedorova N.D."/>
            <person name="Khaldi N."/>
            <person name="Joardar V.S."/>
            <person name="Maiti R."/>
            <person name="Amedeo P."/>
            <person name="Anderson M.J."/>
            <person name="Crabtree J."/>
            <person name="Silva J.C."/>
            <person name="Badger J.H."/>
            <person name="Albarraq A."/>
            <person name="Angiuoli S."/>
            <person name="Bussey H."/>
            <person name="Bowyer P."/>
            <person name="Cotty P.J."/>
            <person name="Dyer P.S."/>
            <person name="Egan A."/>
            <person name="Galens K."/>
            <person name="Fraser-Liggett C.M."/>
            <person name="Haas B.J."/>
            <person name="Inman J.M."/>
            <person name="Kent R."/>
            <person name="Lemieux S."/>
            <person name="Malavazi I."/>
            <person name="Orvis J."/>
            <person name="Roemer T."/>
            <person name="Ronning C.M."/>
            <person name="Sundaram J.P."/>
            <person name="Sutton G."/>
            <person name="Turner G."/>
            <person name="Venter J.C."/>
            <person name="White O.R."/>
            <person name="Whitty B.R."/>
            <person name="Youngman P."/>
            <person name="Wolfe K.H."/>
            <person name="Goldman G.H."/>
            <person name="Wortman J.R."/>
            <person name="Jiang B."/>
            <person name="Denning D.W."/>
            <person name="Nierman W.C."/>
        </authorList>
    </citation>
    <scope>NUCLEOTIDE SEQUENCE [LARGE SCALE GENOMIC DNA]</scope>
    <source>
        <strain evidence="13">ATCC 1007 / CBS 513.65 / DSM 816 / NCTC 3887 / NRRL 1</strain>
    </source>
</reference>
<dbReference type="KEGG" id="act:ACLA_067520"/>
<dbReference type="AlphaFoldDB" id="A1CGN3"/>
<dbReference type="eggNOG" id="KOG1600">
    <property type="taxonomic scope" value="Eukaryota"/>
</dbReference>
<proteinExistence type="inferred from homology"/>
<evidence type="ECO:0000256" key="7">
    <source>
        <dbReference type="ARBA" id="ARBA00023002"/>
    </source>
</evidence>
<dbReference type="GO" id="GO:0005789">
    <property type="term" value="C:endoplasmic reticulum membrane"/>
    <property type="evidence" value="ECO:0007669"/>
    <property type="project" value="TreeGrafter"/>
</dbReference>
<organism evidence="12 13">
    <name type="scientific">Aspergillus clavatus (strain ATCC 1007 / CBS 513.65 / DSM 816 / NCTC 3887 / NRRL 1 / QM 1276 / 107)</name>
    <dbReference type="NCBI Taxonomy" id="344612"/>
    <lineage>
        <taxon>Eukaryota</taxon>
        <taxon>Fungi</taxon>
        <taxon>Dikarya</taxon>
        <taxon>Ascomycota</taxon>
        <taxon>Pezizomycotina</taxon>
        <taxon>Eurotiomycetes</taxon>
        <taxon>Eurotiomycetidae</taxon>
        <taxon>Eurotiales</taxon>
        <taxon>Aspergillaceae</taxon>
        <taxon>Aspergillus</taxon>
        <taxon>Aspergillus subgen. Fumigati</taxon>
    </lineage>
</organism>
<evidence type="ECO:0000256" key="9">
    <source>
        <dbReference type="ARBA" id="ARBA00023136"/>
    </source>
</evidence>
<evidence type="ECO:0000256" key="2">
    <source>
        <dbReference type="ARBA" id="ARBA00009295"/>
    </source>
</evidence>
<dbReference type="InterPro" id="IPR015876">
    <property type="entry name" value="Acyl-CoA_DS"/>
</dbReference>
<keyword evidence="13" id="KW-1185">Reference proteome</keyword>
<dbReference type="GO" id="GO:0006636">
    <property type="term" value="P:unsaturated fatty acid biosynthetic process"/>
    <property type="evidence" value="ECO:0007669"/>
    <property type="project" value="InterPro"/>
</dbReference>
<dbReference type="RefSeq" id="XP_001272539.1">
    <property type="nucleotide sequence ID" value="XM_001272538.1"/>
</dbReference>
<accession>A1CGN3</accession>
<dbReference type="OrthoDB" id="10260134at2759"/>
<comment type="subcellular location">
    <subcellularLocation>
        <location evidence="1">Membrane</location>
        <topology evidence="1">Multi-pass membrane protein</topology>
    </subcellularLocation>
</comment>
<feature type="domain" description="Cytochrome b5 heme-binding" evidence="11">
    <location>
        <begin position="280"/>
        <end position="347"/>
    </location>
</feature>
<keyword evidence="5" id="KW-0276">Fatty acid metabolism</keyword>
<name>A1CGN3_ASPCL</name>
<keyword evidence="3" id="KW-0444">Lipid biosynthesis</keyword>
<keyword evidence="4" id="KW-0812">Transmembrane</keyword>
<keyword evidence="7" id="KW-0560">Oxidoreductase</keyword>
<dbReference type="PIRSF" id="PIRSF000345">
    <property type="entry name" value="OLE1"/>
    <property type="match status" value="1"/>
</dbReference>
<sequence length="372" mass="41464">MHDLRLSGEPTYFFFSVVTMINSQTPGVAPLNDGTTDYVPLRKHSIGTSHISDQPMAWTNWPKAYWTPLHPLTALLAVVYHFNAGLGITAGHSSITDLPCCGWGCSGTGFDSLVGSRSLSPPPLYRHGERPNFSAQRVLIFTYWPASYQAELQKVEMTDVADPDANPVVVWQHKNFIKSALFMTLIFPTLACGLGWGDLRGGLIYSGILRVFFIQQATFYWGQYDPTKWAIWIWKKLGVAYDLKQFRKNEISKGRLQQLQKKIGGSRWSSPVLDWDGFVTESASRALVAIGGVIPDVFNFIQEDPGGKAFISSVIGKDGTGMFNGAIYQHSNAAHNLLLMRRVGVLRGGCEVEIWKYAMAEAKHRQVMPETR</sequence>
<comment type="similarity">
    <text evidence="2">Belongs to the fatty acid desaturase type 1 family.</text>
</comment>
<dbReference type="Gene3D" id="3.10.120.10">
    <property type="entry name" value="Cytochrome b5-like heme/steroid binding domain"/>
    <property type="match status" value="1"/>
</dbReference>
<evidence type="ECO:0000256" key="4">
    <source>
        <dbReference type="ARBA" id="ARBA00022692"/>
    </source>
</evidence>
<keyword evidence="6" id="KW-1133">Transmembrane helix</keyword>
<dbReference type="SMART" id="SM01117">
    <property type="entry name" value="Cyt-b5"/>
    <property type="match status" value="1"/>
</dbReference>
<keyword evidence="10" id="KW-0275">Fatty acid biosynthesis</keyword>
<dbReference type="VEuPathDB" id="FungiDB:ACLA_067520"/>
<evidence type="ECO:0000313" key="12">
    <source>
        <dbReference type="EMBL" id="EAW11113.1"/>
    </source>
</evidence>
<evidence type="ECO:0000256" key="5">
    <source>
        <dbReference type="ARBA" id="ARBA00022832"/>
    </source>
</evidence>
<evidence type="ECO:0000256" key="1">
    <source>
        <dbReference type="ARBA" id="ARBA00004141"/>
    </source>
</evidence>
<dbReference type="GO" id="GO:0005506">
    <property type="term" value="F:iron ion binding"/>
    <property type="evidence" value="ECO:0007669"/>
    <property type="project" value="TreeGrafter"/>
</dbReference>
<evidence type="ECO:0000313" key="13">
    <source>
        <dbReference type="Proteomes" id="UP000006701"/>
    </source>
</evidence>
<dbReference type="InterPro" id="IPR036400">
    <property type="entry name" value="Cyt_B5-like_heme/steroid_sf"/>
</dbReference>
<dbReference type="Pfam" id="PF00173">
    <property type="entry name" value="Cyt-b5"/>
    <property type="match status" value="1"/>
</dbReference>
<dbReference type="InterPro" id="IPR001199">
    <property type="entry name" value="Cyt_B5-like_heme/steroid-bd"/>
</dbReference>
<dbReference type="Proteomes" id="UP000006701">
    <property type="component" value="Unassembled WGS sequence"/>
</dbReference>
<dbReference type="PANTHER" id="PTHR11351:SF31">
    <property type="entry name" value="DESATURASE 1, ISOFORM A-RELATED"/>
    <property type="match status" value="1"/>
</dbReference>
<gene>
    <name evidence="12" type="ORF">ACLA_067520</name>
</gene>
<dbReference type="EMBL" id="DS027053">
    <property type="protein sequence ID" value="EAW11113.1"/>
    <property type="molecule type" value="Genomic_DNA"/>
</dbReference>
<keyword evidence="8" id="KW-0443">Lipid metabolism</keyword>
<evidence type="ECO:0000256" key="8">
    <source>
        <dbReference type="ARBA" id="ARBA00023098"/>
    </source>
</evidence>
<evidence type="ECO:0000256" key="3">
    <source>
        <dbReference type="ARBA" id="ARBA00022516"/>
    </source>
</evidence>
<dbReference type="PROSITE" id="PS50255">
    <property type="entry name" value="CYTOCHROME_B5_2"/>
    <property type="match status" value="1"/>
</dbReference>
<dbReference type="GO" id="GO:0004768">
    <property type="term" value="F:stearoyl-CoA 9-desaturase activity"/>
    <property type="evidence" value="ECO:0007669"/>
    <property type="project" value="InterPro"/>
</dbReference>
<dbReference type="eggNOG" id="KOG0537">
    <property type="taxonomic scope" value="Eukaryota"/>
</dbReference>
<evidence type="ECO:0000256" key="10">
    <source>
        <dbReference type="ARBA" id="ARBA00023160"/>
    </source>
</evidence>
<protein>
    <submittedName>
        <fullName evidence="12">Cytochrome b5-like heme/steroid binding domain protein</fullName>
    </submittedName>
</protein>
<evidence type="ECO:0000256" key="6">
    <source>
        <dbReference type="ARBA" id="ARBA00022989"/>
    </source>
</evidence>
<dbReference type="HOGENOM" id="CLU_027359_3_2_1"/>
<dbReference type="InterPro" id="IPR009160">
    <property type="entry name" value="Acyl-CoA_deSatase_haem/ster-bd"/>
</dbReference>